<sequence length="298" mass="33183">MSKAPIGLFVPLITPFHADESINFDAYKTIIDYTIENGMHGILVGGSTGEYHMMSLEERKEVIKKGCEFANGRVPVMAGTGEYTAKETIELTNYAADCGAKWGLVLPPFYQQTSEEGIYEFFKEIAEGSKIGIVIYHNPGSTCVELSPEFIRRLALIDNIVAVKETIDERHTSQTYAAVRDIPDFAVMEAEEHLLMPTYSLGAKSAFSIVFNLLPKEMREMYDLAVVKNDFRAAAELNQKLVPFYDLMEAEPYPGPVKAGLDAIGLPGGIVRKPLTQPSDELRAKMREELKKLGYKVK</sequence>
<keyword evidence="7" id="KW-0220">Diaminopimelate biosynthesis</keyword>
<comment type="pathway">
    <text evidence="2">Amino-acid biosynthesis; L-lysine biosynthesis via DAP pathway; (S)-tetrahydrodipicolinate from L-aspartate: step 3/4.</text>
</comment>
<reference evidence="17" key="3">
    <citation type="submission" date="2016-11" db="EMBL/GenBank/DDBJ databases">
        <authorList>
            <person name="Varghese N."/>
            <person name="Submissions S."/>
        </authorList>
    </citation>
    <scope>NUCLEOTIDE SEQUENCE</scope>
    <source>
        <strain evidence="17">DSM 1682</strain>
    </source>
</reference>
<dbReference type="InterPro" id="IPR005263">
    <property type="entry name" value="DapA"/>
</dbReference>
<keyword evidence="10" id="KW-0704">Schiff base</keyword>
<proteinExistence type="inferred from homology"/>
<evidence type="ECO:0000256" key="2">
    <source>
        <dbReference type="ARBA" id="ARBA00005120"/>
    </source>
</evidence>
<comment type="function">
    <text evidence="1">Catalyzes the condensation of (S)-aspartate-beta-semialdehyde [(S)-ASA] and pyruvate to 4-hydroxy-tetrahydrodipicolinate (HTPA).</text>
</comment>
<evidence type="ECO:0000256" key="7">
    <source>
        <dbReference type="ARBA" id="ARBA00022915"/>
    </source>
</evidence>
<dbReference type="Gene3D" id="3.20.20.70">
    <property type="entry name" value="Aldolase class I"/>
    <property type="match status" value="1"/>
</dbReference>
<dbReference type="InterPro" id="IPR013785">
    <property type="entry name" value="Aldolase_TIM"/>
</dbReference>
<evidence type="ECO:0000256" key="6">
    <source>
        <dbReference type="ARBA" id="ARBA00022605"/>
    </source>
</evidence>
<evidence type="ECO:0000313" key="18">
    <source>
        <dbReference type="Proteomes" id="UP000068026"/>
    </source>
</evidence>
<comment type="catalytic activity">
    <reaction evidence="11">
        <text>L-aspartate 4-semialdehyde + pyruvate = (2S,4S)-4-hydroxy-2,3,4,5-tetrahydrodipicolinate + H2O + H(+)</text>
        <dbReference type="Rhea" id="RHEA:34171"/>
        <dbReference type="ChEBI" id="CHEBI:15361"/>
        <dbReference type="ChEBI" id="CHEBI:15377"/>
        <dbReference type="ChEBI" id="CHEBI:15378"/>
        <dbReference type="ChEBI" id="CHEBI:67139"/>
        <dbReference type="ChEBI" id="CHEBI:537519"/>
        <dbReference type="EC" id="4.3.3.7"/>
    </reaction>
</comment>
<dbReference type="EC" id="4.3.3.7" evidence="4 12"/>
<evidence type="ECO:0000256" key="11">
    <source>
        <dbReference type="ARBA" id="ARBA00047836"/>
    </source>
</evidence>
<evidence type="ECO:0000256" key="9">
    <source>
        <dbReference type="ARBA" id="ARBA00023239"/>
    </source>
</evidence>
<organism evidence="17 19">
    <name type="scientific">Anaerotignum propionicum DSM 1682</name>
    <dbReference type="NCBI Taxonomy" id="991789"/>
    <lineage>
        <taxon>Bacteria</taxon>
        <taxon>Bacillati</taxon>
        <taxon>Bacillota</taxon>
        <taxon>Clostridia</taxon>
        <taxon>Lachnospirales</taxon>
        <taxon>Anaerotignaceae</taxon>
        <taxon>Anaerotignum</taxon>
    </lineage>
</organism>
<dbReference type="PANTHER" id="PTHR12128">
    <property type="entry name" value="DIHYDRODIPICOLINATE SYNTHASE"/>
    <property type="match status" value="1"/>
</dbReference>
<evidence type="ECO:0000256" key="13">
    <source>
        <dbReference type="PIRNR" id="PIRNR001365"/>
    </source>
</evidence>
<dbReference type="CDD" id="cd00408">
    <property type="entry name" value="DHDPS-like"/>
    <property type="match status" value="1"/>
</dbReference>
<evidence type="ECO:0000256" key="3">
    <source>
        <dbReference type="ARBA" id="ARBA00007592"/>
    </source>
</evidence>
<protein>
    <recommendedName>
        <fullName evidence="4 12">4-hydroxy-tetrahydrodipicolinate synthase</fullName>
        <ecNumber evidence="4 12">4.3.3.7</ecNumber>
    </recommendedName>
</protein>
<dbReference type="PROSITE" id="PS00666">
    <property type="entry name" value="DHDPS_2"/>
    <property type="match status" value="1"/>
</dbReference>
<evidence type="ECO:0000256" key="4">
    <source>
        <dbReference type="ARBA" id="ARBA00012086"/>
    </source>
</evidence>
<keyword evidence="8" id="KW-0457">Lysine biosynthesis</keyword>
<dbReference type="Proteomes" id="UP000184204">
    <property type="component" value="Unassembled WGS sequence"/>
</dbReference>
<accession>A0A0X1U8G4</accession>
<dbReference type="InterPro" id="IPR002220">
    <property type="entry name" value="DapA-like"/>
</dbReference>
<evidence type="ECO:0000256" key="12">
    <source>
        <dbReference type="NCBIfam" id="TIGR00674"/>
    </source>
</evidence>
<evidence type="ECO:0000256" key="1">
    <source>
        <dbReference type="ARBA" id="ARBA00003294"/>
    </source>
</evidence>
<keyword evidence="18" id="KW-1185">Reference proteome</keyword>
<keyword evidence="5" id="KW-0963">Cytoplasm</keyword>
<evidence type="ECO:0000313" key="19">
    <source>
        <dbReference type="Proteomes" id="UP000184204"/>
    </source>
</evidence>
<dbReference type="KEGG" id="cpro:CPRO_16290"/>
<dbReference type="OrthoDB" id="9782828at2"/>
<evidence type="ECO:0000256" key="14">
    <source>
        <dbReference type="PIRSR" id="PIRSR001365-1"/>
    </source>
</evidence>
<dbReference type="EMBL" id="FQUA01000018">
    <property type="protein sequence ID" value="SHF12100.1"/>
    <property type="molecule type" value="Genomic_DNA"/>
</dbReference>
<dbReference type="PRINTS" id="PR00146">
    <property type="entry name" value="DHPICSNTHASE"/>
</dbReference>
<name>A0A0X1U8G4_ANAPI</name>
<dbReference type="SUPFAM" id="SSF51569">
    <property type="entry name" value="Aldolase"/>
    <property type="match status" value="1"/>
</dbReference>
<evidence type="ECO:0000256" key="8">
    <source>
        <dbReference type="ARBA" id="ARBA00023154"/>
    </source>
</evidence>
<evidence type="ECO:0000313" key="16">
    <source>
        <dbReference type="EMBL" id="AMJ41219.1"/>
    </source>
</evidence>
<dbReference type="GO" id="GO:0019877">
    <property type="term" value="P:diaminopimelate biosynthetic process"/>
    <property type="evidence" value="ECO:0007669"/>
    <property type="project" value="UniProtKB-KW"/>
</dbReference>
<gene>
    <name evidence="16" type="primary">dapA_2</name>
    <name evidence="16" type="ORF">CPRO_16290</name>
    <name evidence="17" type="ORF">SAMN02745151_02850</name>
</gene>
<reference evidence="18" key="2">
    <citation type="submission" date="2016-01" db="EMBL/GenBank/DDBJ databases">
        <authorList>
            <person name="Poehlein A."/>
            <person name="Schlien K."/>
            <person name="Gottschalk G."/>
            <person name="Buckel W."/>
            <person name="Daniel R."/>
        </authorList>
    </citation>
    <scope>NUCLEOTIDE SEQUENCE [LARGE SCALE GENOMIC DNA]</scope>
    <source>
        <strain evidence="18">X2</strain>
    </source>
</reference>
<feature type="active site" description="Proton donor/acceptor" evidence="14">
    <location>
        <position position="136"/>
    </location>
</feature>
<feature type="binding site" evidence="15">
    <location>
        <position position="48"/>
    </location>
    <ligand>
        <name>pyruvate</name>
        <dbReference type="ChEBI" id="CHEBI:15361"/>
    </ligand>
</feature>
<dbReference type="RefSeq" id="WP_066050046.1">
    <property type="nucleotide sequence ID" value="NZ_CP014223.1"/>
</dbReference>
<evidence type="ECO:0000256" key="15">
    <source>
        <dbReference type="PIRSR" id="PIRSR001365-2"/>
    </source>
</evidence>
<dbReference type="SMART" id="SM01130">
    <property type="entry name" value="DHDPS"/>
    <property type="match status" value="1"/>
</dbReference>
<dbReference type="GO" id="GO:0008840">
    <property type="term" value="F:4-hydroxy-tetrahydrodipicolinate synthase activity"/>
    <property type="evidence" value="ECO:0007669"/>
    <property type="project" value="UniProtKB-UniRule"/>
</dbReference>
<dbReference type="EMBL" id="CP014223">
    <property type="protein sequence ID" value="AMJ41219.1"/>
    <property type="molecule type" value="Genomic_DNA"/>
</dbReference>
<evidence type="ECO:0000256" key="5">
    <source>
        <dbReference type="ARBA" id="ARBA00022490"/>
    </source>
</evidence>
<dbReference type="PANTHER" id="PTHR12128:SF66">
    <property type="entry name" value="4-HYDROXY-2-OXOGLUTARATE ALDOLASE, MITOCHONDRIAL"/>
    <property type="match status" value="1"/>
</dbReference>
<comment type="similarity">
    <text evidence="3 13">Belongs to the DapA family.</text>
</comment>
<dbReference type="NCBIfam" id="TIGR00674">
    <property type="entry name" value="dapA"/>
    <property type="match status" value="1"/>
</dbReference>
<dbReference type="PIRSF" id="PIRSF001365">
    <property type="entry name" value="DHDPS"/>
    <property type="match status" value="1"/>
</dbReference>
<reference evidence="19" key="4">
    <citation type="submission" date="2016-11" db="EMBL/GenBank/DDBJ databases">
        <authorList>
            <person name="Jaros S."/>
            <person name="Januszkiewicz K."/>
            <person name="Wedrychowicz H."/>
        </authorList>
    </citation>
    <scope>NUCLEOTIDE SEQUENCE [LARGE SCALE GENOMIC DNA]</scope>
    <source>
        <strain evidence="19">DSM 1682</strain>
    </source>
</reference>
<dbReference type="Proteomes" id="UP000068026">
    <property type="component" value="Chromosome"/>
</dbReference>
<evidence type="ECO:0000256" key="10">
    <source>
        <dbReference type="ARBA" id="ARBA00023270"/>
    </source>
</evidence>
<evidence type="ECO:0000313" key="17">
    <source>
        <dbReference type="EMBL" id="SHF12100.1"/>
    </source>
</evidence>
<dbReference type="AlphaFoldDB" id="A0A0X1U8G4"/>
<feature type="active site" description="Schiff-base intermediate with substrate" evidence="14">
    <location>
        <position position="164"/>
    </location>
</feature>
<dbReference type="GO" id="GO:0009089">
    <property type="term" value="P:lysine biosynthetic process via diaminopimelate"/>
    <property type="evidence" value="ECO:0007669"/>
    <property type="project" value="UniProtKB-UniRule"/>
</dbReference>
<keyword evidence="9 13" id="KW-0456">Lyase</keyword>
<reference evidence="16 18" key="1">
    <citation type="journal article" date="2016" name="Genome Announc.">
        <title>Complete Genome Sequence of the Amino Acid-Fermenting Clostridium propionicum X2 (DSM 1682).</title>
        <authorList>
            <person name="Poehlein A."/>
            <person name="Schlien K."/>
            <person name="Chowdhury N.P."/>
            <person name="Gottschalk G."/>
            <person name="Buckel W."/>
            <person name="Daniel R."/>
        </authorList>
    </citation>
    <scope>NUCLEOTIDE SEQUENCE [LARGE SCALE GENOMIC DNA]</scope>
    <source>
        <strain evidence="16 18">X2</strain>
    </source>
</reference>
<keyword evidence="6" id="KW-0028">Amino-acid biosynthesis</keyword>
<dbReference type="Pfam" id="PF00701">
    <property type="entry name" value="DHDPS"/>
    <property type="match status" value="1"/>
</dbReference>
<dbReference type="InterPro" id="IPR020625">
    <property type="entry name" value="Schiff_base-form_aldolases_AS"/>
</dbReference>